<dbReference type="InterPro" id="IPR004572">
    <property type="entry name" value="Protoporphyrinogen_oxidase"/>
</dbReference>
<dbReference type="RefSeq" id="WP_135347945.1">
    <property type="nucleotide sequence ID" value="NZ_SRJD01000005.1"/>
</dbReference>
<evidence type="ECO:0000256" key="4">
    <source>
        <dbReference type="ARBA" id="ARBA00008310"/>
    </source>
</evidence>
<gene>
    <name evidence="13" type="primary">hemG</name>
    <name evidence="13" type="ORF">E4665_06255</name>
</gene>
<evidence type="ECO:0000256" key="3">
    <source>
        <dbReference type="ARBA" id="ARBA00004744"/>
    </source>
</evidence>
<dbReference type="InterPro" id="IPR002937">
    <property type="entry name" value="Amino_oxidase"/>
</dbReference>
<comment type="pathway">
    <text evidence="3 11">Porphyrin-containing compound metabolism; protoheme biosynthesis.</text>
</comment>
<accession>A0A4Z0GRS5</accession>
<comment type="subcellular location">
    <subcellularLocation>
        <location evidence="11">Cytoplasm</location>
    </subcellularLocation>
</comment>
<evidence type="ECO:0000256" key="1">
    <source>
        <dbReference type="ARBA" id="ARBA00001755"/>
    </source>
</evidence>
<dbReference type="NCBIfam" id="TIGR00562">
    <property type="entry name" value="proto_IX_ox"/>
    <property type="match status" value="1"/>
</dbReference>
<reference evidence="13 14" key="1">
    <citation type="journal article" date="2015" name="Int. J. Syst. Evol. Microbiol.">
        <title>Sporolactobacillus shoreae sp. nov. and Sporolactobacillus spathodeae sp. nov., two spore-forming lactic acid bacteria isolated from tree barks in Thailand.</title>
        <authorList>
            <person name="Thamacharoensuk T."/>
            <person name="Kitahara M."/>
            <person name="Ohkuma M."/>
            <person name="Thongchul N."/>
            <person name="Tanasupawat S."/>
        </authorList>
    </citation>
    <scope>NUCLEOTIDE SEQUENCE [LARGE SCALE GENOMIC DNA]</scope>
    <source>
        <strain evidence="13 14">BK92</strain>
    </source>
</reference>
<sequence length="461" mass="50105">MGNQKVIVIGAGISGLAAVYYMKQNLPEAHITLLEASDRIGGKIKTVRRDGFVIECGPEGYMARKPTLTNLIKDIGLGDQLVHSGTGTYYIYVNHRLRQMPKGSVMGIPTKMLPMVTTGLVSPLGKLRAALDLLIPRVYQDKDISLKEFFERRLGSELVTNMIEPLLSGIYNGDLADMSLEATLPQFAAIEKKHRSLILGMKSIQPPKQAGTSKKSAGRFLSLSCGLDVLVEKLASYADEIRLKTPVDHVEPGKVTLSDGTVLNADSIILATSPKQLGPLLDFPEAWSLSNDKRTTTATVALAFKKEEVEQLDGTGYVVSRKEGLNITACSFMNHKWSYTAPEDCALIRTYVGTAEDAAIVEESDEAIEEKALADLRKISKLGTPLFSVITRQIDNMPQYTVNHNQRVQAFEDALGKINGVYACGALLHGVGLPDCVDNAMHVAEEAAGQLKENEDAATNS</sequence>
<dbReference type="PANTHER" id="PTHR42923">
    <property type="entry name" value="PROTOPORPHYRINOGEN OXIDASE"/>
    <property type="match status" value="1"/>
</dbReference>
<keyword evidence="10 11" id="KW-0350">Heme biosynthesis</keyword>
<evidence type="ECO:0000256" key="10">
    <source>
        <dbReference type="ARBA" id="ARBA00023133"/>
    </source>
</evidence>
<evidence type="ECO:0000256" key="5">
    <source>
        <dbReference type="ARBA" id="ARBA00012402"/>
    </source>
</evidence>
<dbReference type="InterPro" id="IPR050464">
    <property type="entry name" value="Zeta_carotene_desat/Oxidored"/>
</dbReference>
<dbReference type="GO" id="GO:0006783">
    <property type="term" value="P:heme biosynthetic process"/>
    <property type="evidence" value="ECO:0007669"/>
    <property type="project" value="UniProtKB-UniRule"/>
</dbReference>
<dbReference type="Gene3D" id="3.50.50.60">
    <property type="entry name" value="FAD/NAD(P)-binding domain"/>
    <property type="match status" value="1"/>
</dbReference>
<dbReference type="UniPathway" id="UPA00252"/>
<evidence type="ECO:0000256" key="2">
    <source>
        <dbReference type="ARBA" id="ARBA00001974"/>
    </source>
</evidence>
<organism evidence="13 14">
    <name type="scientific">Sporolactobacillus shoreae</name>
    <dbReference type="NCBI Taxonomy" id="1465501"/>
    <lineage>
        <taxon>Bacteria</taxon>
        <taxon>Bacillati</taxon>
        <taxon>Bacillota</taxon>
        <taxon>Bacilli</taxon>
        <taxon>Bacillales</taxon>
        <taxon>Sporolactobacillaceae</taxon>
        <taxon>Sporolactobacillus</taxon>
    </lineage>
</organism>
<feature type="domain" description="Amine oxidase" evidence="12">
    <location>
        <begin position="13"/>
        <end position="446"/>
    </location>
</feature>
<comment type="function">
    <text evidence="11">Involved in coproporphyrin-dependent heme b biosynthesis. Catalyzes the oxidation of coproporphyrinogen III to coproporphyrin III.</text>
</comment>
<dbReference type="Gene3D" id="3.90.660.20">
    <property type="entry name" value="Protoporphyrinogen oxidase, mitochondrial, domain 2"/>
    <property type="match status" value="1"/>
</dbReference>
<dbReference type="Gene3D" id="1.10.3110.10">
    <property type="entry name" value="protoporphyrinogen ix oxidase, domain 3"/>
    <property type="match status" value="1"/>
</dbReference>
<evidence type="ECO:0000256" key="6">
    <source>
        <dbReference type="ARBA" id="ARBA00019046"/>
    </source>
</evidence>
<keyword evidence="7 11" id="KW-0285">Flavoprotein</keyword>
<dbReference type="OrthoDB" id="9805195at2"/>
<dbReference type="EMBL" id="SRJD01000005">
    <property type="protein sequence ID" value="TGA98925.1"/>
    <property type="molecule type" value="Genomic_DNA"/>
</dbReference>
<evidence type="ECO:0000259" key="12">
    <source>
        <dbReference type="Pfam" id="PF01593"/>
    </source>
</evidence>
<comment type="similarity">
    <text evidence="4 11">Belongs to the protoporphyrinogen/coproporphyrinogen oxidase family. Coproporphyrinogen III oxidase subfamily.</text>
</comment>
<evidence type="ECO:0000256" key="7">
    <source>
        <dbReference type="ARBA" id="ARBA00022630"/>
    </source>
</evidence>
<protein>
    <recommendedName>
        <fullName evidence="6 11">Coproporphyrinogen III oxidase</fullName>
        <ecNumber evidence="5 11">1.3.3.15</ecNumber>
    </recommendedName>
</protein>
<dbReference type="SUPFAM" id="SSF51905">
    <property type="entry name" value="FAD/NAD(P)-binding domain"/>
    <property type="match status" value="1"/>
</dbReference>
<evidence type="ECO:0000313" key="13">
    <source>
        <dbReference type="EMBL" id="TGA98925.1"/>
    </source>
</evidence>
<dbReference type="PANTHER" id="PTHR42923:SF3">
    <property type="entry name" value="PROTOPORPHYRINOGEN OXIDASE"/>
    <property type="match status" value="1"/>
</dbReference>
<proteinExistence type="inferred from homology"/>
<dbReference type="InterPro" id="IPR036188">
    <property type="entry name" value="FAD/NAD-bd_sf"/>
</dbReference>
<dbReference type="EC" id="1.3.3.15" evidence="5 11"/>
<keyword evidence="11" id="KW-0963">Cytoplasm</keyword>
<comment type="cofactor">
    <cofactor evidence="2 11">
        <name>FAD</name>
        <dbReference type="ChEBI" id="CHEBI:57692"/>
    </cofactor>
</comment>
<dbReference type="Pfam" id="PF01593">
    <property type="entry name" value="Amino_oxidase"/>
    <property type="match status" value="1"/>
</dbReference>
<dbReference type="AlphaFoldDB" id="A0A4Z0GRS5"/>
<dbReference type="GO" id="GO:0005737">
    <property type="term" value="C:cytoplasm"/>
    <property type="evidence" value="ECO:0007669"/>
    <property type="project" value="UniProtKB-SubCell"/>
</dbReference>
<dbReference type="Proteomes" id="UP000298347">
    <property type="component" value="Unassembled WGS sequence"/>
</dbReference>
<comment type="catalytic activity">
    <reaction evidence="1">
        <text>coproporphyrinogen III + 3 O2 = coproporphyrin III + 3 H2O2</text>
        <dbReference type="Rhea" id="RHEA:43436"/>
        <dbReference type="ChEBI" id="CHEBI:15379"/>
        <dbReference type="ChEBI" id="CHEBI:16240"/>
        <dbReference type="ChEBI" id="CHEBI:57309"/>
        <dbReference type="ChEBI" id="CHEBI:131725"/>
        <dbReference type="EC" id="1.3.3.15"/>
    </reaction>
    <physiologicalReaction direction="left-to-right" evidence="1">
        <dbReference type="Rhea" id="RHEA:43437"/>
    </physiologicalReaction>
</comment>
<dbReference type="SUPFAM" id="SSF54373">
    <property type="entry name" value="FAD-linked reductases, C-terminal domain"/>
    <property type="match status" value="1"/>
</dbReference>
<keyword evidence="14" id="KW-1185">Reference proteome</keyword>
<keyword evidence="9 11" id="KW-0560">Oxidoreductase</keyword>
<dbReference type="GO" id="GO:0004729">
    <property type="term" value="F:oxygen-dependent protoporphyrinogen oxidase activity"/>
    <property type="evidence" value="ECO:0007669"/>
    <property type="project" value="UniProtKB-UniRule"/>
</dbReference>
<evidence type="ECO:0000256" key="9">
    <source>
        <dbReference type="ARBA" id="ARBA00023002"/>
    </source>
</evidence>
<evidence type="ECO:0000313" key="14">
    <source>
        <dbReference type="Proteomes" id="UP000298347"/>
    </source>
</evidence>
<comment type="caution">
    <text evidence="13">The sequence shown here is derived from an EMBL/GenBank/DDBJ whole genome shotgun (WGS) entry which is preliminary data.</text>
</comment>
<keyword evidence="8 11" id="KW-0274">FAD</keyword>
<evidence type="ECO:0000256" key="11">
    <source>
        <dbReference type="RuleBase" id="RU364052"/>
    </source>
</evidence>
<evidence type="ECO:0000256" key="8">
    <source>
        <dbReference type="ARBA" id="ARBA00022827"/>
    </source>
</evidence>
<name>A0A4Z0GRS5_9BACL</name>